<dbReference type="PANTHER" id="PTHR42695:SF15">
    <property type="entry name" value="OS02G0179200 PROTEIN"/>
    <property type="match status" value="1"/>
</dbReference>
<feature type="region of interest" description="Disordered" evidence="2">
    <location>
        <begin position="26"/>
        <end position="59"/>
    </location>
</feature>
<dbReference type="CDD" id="cd01741">
    <property type="entry name" value="GATase1_1"/>
    <property type="match status" value="1"/>
</dbReference>
<comment type="caution">
    <text evidence="4">The sequence shown here is derived from an EMBL/GenBank/DDBJ whole genome shotgun (WGS) entry which is preliminary data.</text>
</comment>
<dbReference type="Pfam" id="PF00117">
    <property type="entry name" value="GATase"/>
    <property type="match status" value="1"/>
</dbReference>
<gene>
    <name evidence="4" type="ORF">EJB05_24588</name>
</gene>
<dbReference type="OrthoDB" id="92161at2759"/>
<proteinExistence type="inferred from homology"/>
<feature type="compositionally biased region" description="Basic and acidic residues" evidence="2">
    <location>
        <begin position="26"/>
        <end position="40"/>
    </location>
</feature>
<dbReference type="PANTHER" id="PTHR42695">
    <property type="entry name" value="GLUTAMINE AMIDOTRANSFERASE YLR126C-RELATED"/>
    <property type="match status" value="1"/>
</dbReference>
<evidence type="ECO:0000259" key="3">
    <source>
        <dbReference type="Pfam" id="PF00117"/>
    </source>
</evidence>
<dbReference type="Gene3D" id="3.40.50.880">
    <property type="match status" value="1"/>
</dbReference>
<dbReference type="EMBL" id="RWGY01000011">
    <property type="protein sequence ID" value="TVU32830.1"/>
    <property type="molecule type" value="Genomic_DNA"/>
</dbReference>
<evidence type="ECO:0000256" key="2">
    <source>
        <dbReference type="SAM" id="MobiDB-lite"/>
    </source>
</evidence>
<evidence type="ECO:0000313" key="5">
    <source>
        <dbReference type="Proteomes" id="UP000324897"/>
    </source>
</evidence>
<evidence type="ECO:0000313" key="4">
    <source>
        <dbReference type="EMBL" id="TVU32830.1"/>
    </source>
</evidence>
<feature type="domain" description="Glutamine amidotransferase" evidence="3">
    <location>
        <begin position="127"/>
        <end position="276"/>
    </location>
</feature>
<dbReference type="InterPro" id="IPR017926">
    <property type="entry name" value="GATASE"/>
</dbReference>
<organism evidence="4 5">
    <name type="scientific">Eragrostis curvula</name>
    <name type="common">weeping love grass</name>
    <dbReference type="NCBI Taxonomy" id="38414"/>
    <lineage>
        <taxon>Eukaryota</taxon>
        <taxon>Viridiplantae</taxon>
        <taxon>Streptophyta</taxon>
        <taxon>Embryophyta</taxon>
        <taxon>Tracheophyta</taxon>
        <taxon>Spermatophyta</taxon>
        <taxon>Magnoliopsida</taxon>
        <taxon>Liliopsida</taxon>
        <taxon>Poales</taxon>
        <taxon>Poaceae</taxon>
        <taxon>PACMAD clade</taxon>
        <taxon>Chloridoideae</taxon>
        <taxon>Eragrostideae</taxon>
        <taxon>Eragrostidinae</taxon>
        <taxon>Eragrostis</taxon>
    </lineage>
</organism>
<reference evidence="4 5" key="1">
    <citation type="journal article" date="2019" name="Sci. Rep.">
        <title>A high-quality genome of Eragrostis curvula grass provides insights into Poaceae evolution and supports new strategies to enhance forage quality.</title>
        <authorList>
            <person name="Carballo J."/>
            <person name="Santos B.A.C.M."/>
            <person name="Zappacosta D."/>
            <person name="Garbus I."/>
            <person name="Selva J.P."/>
            <person name="Gallo C.A."/>
            <person name="Diaz A."/>
            <person name="Albertini E."/>
            <person name="Caccamo M."/>
            <person name="Echenique V."/>
        </authorList>
    </citation>
    <scope>NUCLEOTIDE SEQUENCE [LARGE SCALE GENOMIC DNA]</scope>
    <source>
        <strain evidence="5">cv. Victoria</strain>
        <tissue evidence="4">Leaf</tissue>
    </source>
</reference>
<dbReference type="InterPro" id="IPR029062">
    <property type="entry name" value="Class_I_gatase-like"/>
</dbReference>
<sequence>MHLALAAIVPCRLPATFYPRQESHKNDHFSIAKREEKKTETVSTPYVPRPAPASSPDDGWTMTVASEAAADGGRRYALLLAMDDFPEYVGASRGGYFGVFAAAFGGAGERWDSFRVYEGEFPPPDELDGYDGFVVTGSPSDAHGDEPWVLRLCDFLRALHALEKRLLGVCFGHQILCRALGGRVGKSSSGWDLGVRTVNLNVEEMHGVEFLKNLQELPRSAPLIEIHQDEVLELPPGATVLAYSEKTGVEMFAVGDHVLGVQGHPEMDMDIMHHIIDAFVDCNTITSCAADAARKAAEGREPHMELWTGLCKLFLMGKRMEKTAGVTLG</sequence>
<dbReference type="PROSITE" id="PS51273">
    <property type="entry name" value="GATASE_TYPE_1"/>
    <property type="match status" value="1"/>
</dbReference>
<dbReference type="InterPro" id="IPR044992">
    <property type="entry name" value="ChyE-like"/>
</dbReference>
<accession>A0A5J9VD90</accession>
<feature type="non-terminal residue" evidence="4">
    <location>
        <position position="1"/>
    </location>
</feature>
<dbReference type="Gramene" id="TVU32830">
    <property type="protein sequence ID" value="TVU32830"/>
    <property type="gene ID" value="EJB05_24588"/>
</dbReference>
<protein>
    <recommendedName>
        <fullName evidence="3">Glutamine amidotransferase domain-containing protein</fullName>
    </recommendedName>
</protein>
<dbReference type="Proteomes" id="UP000324897">
    <property type="component" value="Chromosome 1"/>
</dbReference>
<dbReference type="SUPFAM" id="SSF52317">
    <property type="entry name" value="Class I glutamine amidotransferase-like"/>
    <property type="match status" value="1"/>
</dbReference>
<keyword evidence="5" id="KW-1185">Reference proteome</keyword>
<dbReference type="GO" id="GO:0005829">
    <property type="term" value="C:cytosol"/>
    <property type="evidence" value="ECO:0007669"/>
    <property type="project" value="TreeGrafter"/>
</dbReference>
<evidence type="ECO:0000256" key="1">
    <source>
        <dbReference type="ARBA" id="ARBA00011083"/>
    </source>
</evidence>
<comment type="similarity">
    <text evidence="1">Belongs to the peptidase C26 family.</text>
</comment>
<dbReference type="AlphaFoldDB" id="A0A5J9VD90"/>
<name>A0A5J9VD90_9POAL</name>